<keyword evidence="3" id="KW-1185">Reference proteome</keyword>
<proteinExistence type="predicted"/>
<dbReference type="EMBL" id="JANBPK010000865">
    <property type="protein sequence ID" value="KAJ2929612.1"/>
    <property type="molecule type" value="Genomic_DNA"/>
</dbReference>
<sequence>MSTPNNTPLSFMSGAHNFKIPNLTVNGGNDNRKDYRTTNNAEFMIHNNNQYMGGAKHYNPITVGGNSKRTTPNFHADAFVQ</sequence>
<feature type="non-terminal residue" evidence="2">
    <location>
        <position position="81"/>
    </location>
</feature>
<dbReference type="OrthoDB" id="10325019at2759"/>
<protein>
    <submittedName>
        <fullName evidence="2">Uncharacterized protein</fullName>
    </submittedName>
</protein>
<gene>
    <name evidence="2" type="ORF">H1R20_g7498</name>
</gene>
<evidence type="ECO:0000313" key="3">
    <source>
        <dbReference type="Proteomes" id="UP001140091"/>
    </source>
</evidence>
<reference evidence="2" key="1">
    <citation type="submission" date="2022-06" db="EMBL/GenBank/DDBJ databases">
        <title>Genome Sequence of Candolleomyces eurysporus.</title>
        <authorList>
            <person name="Buettner E."/>
        </authorList>
    </citation>
    <scope>NUCLEOTIDE SEQUENCE</scope>
    <source>
        <strain evidence="2">VTCC 930004</strain>
    </source>
</reference>
<dbReference type="Proteomes" id="UP001140091">
    <property type="component" value="Unassembled WGS sequence"/>
</dbReference>
<dbReference type="AlphaFoldDB" id="A0A9W8J7K5"/>
<comment type="caution">
    <text evidence="2">The sequence shown here is derived from an EMBL/GenBank/DDBJ whole genome shotgun (WGS) entry which is preliminary data.</text>
</comment>
<feature type="region of interest" description="Disordered" evidence="1">
    <location>
        <begin position="62"/>
        <end position="81"/>
    </location>
</feature>
<evidence type="ECO:0000313" key="2">
    <source>
        <dbReference type="EMBL" id="KAJ2929612.1"/>
    </source>
</evidence>
<name>A0A9W8J7K5_9AGAR</name>
<accession>A0A9W8J7K5</accession>
<feature type="compositionally biased region" description="Polar residues" evidence="1">
    <location>
        <begin position="64"/>
        <end position="73"/>
    </location>
</feature>
<evidence type="ECO:0000256" key="1">
    <source>
        <dbReference type="SAM" id="MobiDB-lite"/>
    </source>
</evidence>
<organism evidence="2 3">
    <name type="scientific">Candolleomyces eurysporus</name>
    <dbReference type="NCBI Taxonomy" id="2828524"/>
    <lineage>
        <taxon>Eukaryota</taxon>
        <taxon>Fungi</taxon>
        <taxon>Dikarya</taxon>
        <taxon>Basidiomycota</taxon>
        <taxon>Agaricomycotina</taxon>
        <taxon>Agaricomycetes</taxon>
        <taxon>Agaricomycetidae</taxon>
        <taxon>Agaricales</taxon>
        <taxon>Agaricineae</taxon>
        <taxon>Psathyrellaceae</taxon>
        <taxon>Candolleomyces</taxon>
    </lineage>
</organism>